<evidence type="ECO:0000256" key="4">
    <source>
        <dbReference type="ARBA" id="ARBA00022734"/>
    </source>
</evidence>
<sequence length="888" mass="97621">MFKFYFYIGSLTLLFGYVIGLSVFGPTKLIKIKLSLGRYKSRRSHIIKCCGKMTCSPIKKHWRENQKNKTSQPGEKSFLSSLPTKAYSTISDEIATFGEIIHPSAPETTDPSEGTITSFSSLLPITSPDGGVSTASIITDNSIIPTIEVTTTTNADTSTTTTAAEISTTKSATTTTTPLLALSTTNWAASTGISNPSSTDLTTTVITPTTHSTTTTTTPLPTTTSSCACPTPACNVVALKETEKQKWSSPDGFFKPACGKQYFISTALKTRNDAATECCKFDMKLLTVDDGLELSCLASMNDIFLKKTSSFWTYGSNEGCQSTHVWCPARTPLDSALWAAAQPSAPATNRCVSINLKTNANASLIDQSCSTALPFICKTEMPACKATCPRNCSQIKDVNLFNKNGELLDVNKYGRWAGGNGRAYLYGAIDKKNWNDAYAFCCRLGTELVQIETADEMMTIIQLNNNITELKYTQKFWTSASQQDCPYQFEWCDSGTALAPIDTKWALGEPSFDSEQEFCVDVNLATDGSLSGNGVLEDFTCSSTLAFICEMPFPKMCPKITCPDYECVPDPKKVNESANWRATTGMFRSACNRQYYLSADKKTQKDAAAECCRYGLRLVSIETLDELKCLVEMNNWFVKNALHYWTSLSNDGIGCVRSHGWCPDGSPNSNVIPWASDALQSAETENCAAIYLSIGVVQNSVLQDYPCDTQNFYMCEGDIQPECQPSCPYTNCTKNVALFGPDDKLLNPTIFGTWKTACGRTYMFSKDYRTVEGAWNLCCSIGMNLISIETDQELKCLHDLNNSDMKYTTEYVTTGNSLGCPFLFEFCGTGARVYKNDTRWDKPYEPNNYGGSQYCLYLHLEVGASYDASNLWDLACSGQSNYICEGPI</sequence>
<keyword evidence="2" id="KW-0812">Transmembrane</keyword>
<evidence type="ECO:0000259" key="7">
    <source>
        <dbReference type="PROSITE" id="PS50041"/>
    </source>
</evidence>
<dbReference type="OrthoDB" id="538816at2759"/>
<dbReference type="Proteomes" id="UP000494165">
    <property type="component" value="Unassembled WGS sequence"/>
</dbReference>
<protein>
    <recommendedName>
        <fullName evidence="7">C-type lectin domain-containing protein</fullName>
    </recommendedName>
</protein>
<proteinExistence type="predicted"/>
<dbReference type="SMART" id="SM00034">
    <property type="entry name" value="CLECT"/>
    <property type="match status" value="4"/>
</dbReference>
<keyword evidence="4" id="KW-0430">Lectin</keyword>
<evidence type="ECO:0000256" key="1">
    <source>
        <dbReference type="ARBA" id="ARBA00004479"/>
    </source>
</evidence>
<dbReference type="InterPro" id="IPR016187">
    <property type="entry name" value="CTDL_fold"/>
</dbReference>
<evidence type="ECO:0000313" key="8">
    <source>
        <dbReference type="EMBL" id="CAB3371908.1"/>
    </source>
</evidence>
<comment type="subcellular location">
    <subcellularLocation>
        <location evidence="1">Membrane</location>
        <topology evidence="1">Single-pass type I membrane protein</topology>
    </subcellularLocation>
</comment>
<keyword evidence="5" id="KW-1133">Transmembrane helix</keyword>
<comment type="caution">
    <text evidence="8">The sequence shown here is derived from an EMBL/GenBank/DDBJ whole genome shotgun (WGS) entry which is preliminary data.</text>
</comment>
<dbReference type="EMBL" id="CADEPI010000066">
    <property type="protein sequence ID" value="CAB3371908.1"/>
    <property type="molecule type" value="Genomic_DNA"/>
</dbReference>
<evidence type="ECO:0000256" key="3">
    <source>
        <dbReference type="ARBA" id="ARBA00022729"/>
    </source>
</evidence>
<accession>A0A8S1CPV1</accession>
<dbReference type="SUPFAM" id="SSF56436">
    <property type="entry name" value="C-type lectin-like"/>
    <property type="match status" value="4"/>
</dbReference>
<dbReference type="PANTHER" id="PTHR14789">
    <property type="entry name" value="CHONDROLECTIN VARIANT CHODLFDELTAE"/>
    <property type="match status" value="1"/>
</dbReference>
<evidence type="ECO:0000256" key="5">
    <source>
        <dbReference type="ARBA" id="ARBA00022989"/>
    </source>
</evidence>
<evidence type="ECO:0000256" key="2">
    <source>
        <dbReference type="ARBA" id="ARBA00022692"/>
    </source>
</evidence>
<gene>
    <name evidence="8" type="ORF">CLODIP_2_CD00488</name>
</gene>
<evidence type="ECO:0000256" key="6">
    <source>
        <dbReference type="ARBA" id="ARBA00023136"/>
    </source>
</evidence>
<dbReference type="CDD" id="cd00037">
    <property type="entry name" value="CLECT"/>
    <property type="match status" value="4"/>
</dbReference>
<name>A0A8S1CPV1_9INSE</name>
<feature type="domain" description="C-type lectin" evidence="7">
    <location>
        <begin position="262"/>
        <end position="378"/>
    </location>
</feature>
<dbReference type="GO" id="GO:0016020">
    <property type="term" value="C:membrane"/>
    <property type="evidence" value="ECO:0007669"/>
    <property type="project" value="UniProtKB-SubCell"/>
</dbReference>
<feature type="domain" description="C-type lectin" evidence="7">
    <location>
        <begin position="595"/>
        <end position="716"/>
    </location>
</feature>
<feature type="domain" description="C-type lectin" evidence="7">
    <location>
        <begin position="419"/>
        <end position="550"/>
    </location>
</feature>
<dbReference type="Pfam" id="PF00059">
    <property type="entry name" value="Lectin_C"/>
    <property type="match status" value="2"/>
</dbReference>
<evidence type="ECO:0000313" key="9">
    <source>
        <dbReference type="Proteomes" id="UP000494165"/>
    </source>
</evidence>
<dbReference type="PROSITE" id="PS50041">
    <property type="entry name" value="C_TYPE_LECTIN_2"/>
    <property type="match status" value="3"/>
</dbReference>
<dbReference type="InterPro" id="IPR051505">
    <property type="entry name" value="C-type_lectin_domain"/>
</dbReference>
<keyword evidence="6" id="KW-0472">Membrane</keyword>
<keyword evidence="3" id="KW-0732">Signal</keyword>
<dbReference type="InterPro" id="IPR016186">
    <property type="entry name" value="C-type_lectin-like/link_sf"/>
</dbReference>
<organism evidence="8 9">
    <name type="scientific">Cloeon dipterum</name>
    <dbReference type="NCBI Taxonomy" id="197152"/>
    <lineage>
        <taxon>Eukaryota</taxon>
        <taxon>Metazoa</taxon>
        <taxon>Ecdysozoa</taxon>
        <taxon>Arthropoda</taxon>
        <taxon>Hexapoda</taxon>
        <taxon>Insecta</taxon>
        <taxon>Pterygota</taxon>
        <taxon>Palaeoptera</taxon>
        <taxon>Ephemeroptera</taxon>
        <taxon>Pisciforma</taxon>
        <taxon>Baetidae</taxon>
        <taxon>Cloeon</taxon>
    </lineage>
</organism>
<dbReference type="GO" id="GO:0030246">
    <property type="term" value="F:carbohydrate binding"/>
    <property type="evidence" value="ECO:0007669"/>
    <property type="project" value="UniProtKB-KW"/>
</dbReference>
<dbReference type="AlphaFoldDB" id="A0A8S1CPV1"/>
<dbReference type="Gene3D" id="3.10.100.10">
    <property type="entry name" value="Mannose-Binding Protein A, subunit A"/>
    <property type="match status" value="4"/>
</dbReference>
<reference evidence="8 9" key="1">
    <citation type="submission" date="2020-04" db="EMBL/GenBank/DDBJ databases">
        <authorList>
            <person name="Alioto T."/>
            <person name="Alioto T."/>
            <person name="Gomez Garrido J."/>
        </authorList>
    </citation>
    <scope>NUCLEOTIDE SEQUENCE [LARGE SCALE GENOMIC DNA]</scope>
</reference>
<dbReference type="InterPro" id="IPR001304">
    <property type="entry name" value="C-type_lectin-like"/>
</dbReference>
<keyword evidence="9" id="KW-1185">Reference proteome</keyword>